<reference evidence="1" key="1">
    <citation type="submission" date="2022-11" db="EMBL/GenBank/DDBJ databases">
        <title>Genome Sequence of Nemania bipapillata.</title>
        <authorList>
            <person name="Buettner E."/>
        </authorList>
    </citation>
    <scope>NUCLEOTIDE SEQUENCE</scope>
    <source>
        <strain evidence="1">CP14</strain>
    </source>
</reference>
<keyword evidence="2" id="KW-1185">Reference proteome</keyword>
<dbReference type="Proteomes" id="UP001153334">
    <property type="component" value="Unassembled WGS sequence"/>
</dbReference>
<organism evidence="1 2">
    <name type="scientific">Nemania bipapillata</name>
    <dbReference type="NCBI Taxonomy" id="110536"/>
    <lineage>
        <taxon>Eukaryota</taxon>
        <taxon>Fungi</taxon>
        <taxon>Dikarya</taxon>
        <taxon>Ascomycota</taxon>
        <taxon>Pezizomycotina</taxon>
        <taxon>Sordariomycetes</taxon>
        <taxon>Xylariomycetidae</taxon>
        <taxon>Xylariales</taxon>
        <taxon>Xylariaceae</taxon>
        <taxon>Nemania</taxon>
    </lineage>
</organism>
<sequence>MQKHLDTQKKAPAQLGEGNVKIIPAAQYYNIDSAVDMTFPASVKNDLAKFEDSEDKAEMASDSINNPMTTSMPQASHPSVAVANDIGNPSGSPVILVGGMPYQFNRIMEMGEALAKARRERMFPPTITPTYNVQAVIDDFEALERLNAAREGTKDNRDDAFRPEISRLYVEIQRKIQDRDLTHGEVAADSNVRARLSGFANGTGAETGMYNLMRHAVQSVLRLNNLTTDDTNVVDAAASRVINDIRATVQSHVSRGAHGVDGVNMEGVMEGVFDAIENSLAQGVGVHAARLDGQINNMSSITNAQNIQVDAIASHVNAIDSHVHAMGNNVNAMGTLLNSTNGNVTTLTSNISTLQAILNMIPQMVTNSVKEMLPDVIGSAFEAAISTELVARLQQFAIAVERVRECQNTMNRSPVRGTEPKKNTWFSKLNIFKKRSGRHTSPMDTTY</sequence>
<proteinExistence type="predicted"/>
<name>A0ACC2IVX6_9PEZI</name>
<evidence type="ECO:0000313" key="1">
    <source>
        <dbReference type="EMBL" id="KAJ8119328.1"/>
    </source>
</evidence>
<accession>A0ACC2IVX6</accession>
<protein>
    <submittedName>
        <fullName evidence="1">Uncharacterized protein</fullName>
    </submittedName>
</protein>
<gene>
    <name evidence="1" type="ORF">ONZ43_g3701</name>
</gene>
<dbReference type="EMBL" id="JAPESX010000894">
    <property type="protein sequence ID" value="KAJ8119328.1"/>
    <property type="molecule type" value="Genomic_DNA"/>
</dbReference>
<evidence type="ECO:0000313" key="2">
    <source>
        <dbReference type="Proteomes" id="UP001153334"/>
    </source>
</evidence>
<comment type="caution">
    <text evidence="1">The sequence shown here is derived from an EMBL/GenBank/DDBJ whole genome shotgun (WGS) entry which is preliminary data.</text>
</comment>